<evidence type="ECO:0000313" key="3">
    <source>
        <dbReference type="Proteomes" id="UP000218231"/>
    </source>
</evidence>
<keyword evidence="3" id="KW-1185">Reference proteome</keyword>
<organism evidence="2 3">
    <name type="scientific">Diploscapter pachys</name>
    <dbReference type="NCBI Taxonomy" id="2018661"/>
    <lineage>
        <taxon>Eukaryota</taxon>
        <taxon>Metazoa</taxon>
        <taxon>Ecdysozoa</taxon>
        <taxon>Nematoda</taxon>
        <taxon>Chromadorea</taxon>
        <taxon>Rhabditida</taxon>
        <taxon>Rhabditina</taxon>
        <taxon>Rhabditomorpha</taxon>
        <taxon>Rhabditoidea</taxon>
        <taxon>Rhabditidae</taxon>
        <taxon>Diploscapter</taxon>
    </lineage>
</organism>
<dbReference type="EMBL" id="LIAE01006289">
    <property type="protein sequence ID" value="PAV91820.1"/>
    <property type="molecule type" value="Genomic_DNA"/>
</dbReference>
<feature type="signal peptide" evidence="1">
    <location>
        <begin position="1"/>
        <end position="32"/>
    </location>
</feature>
<dbReference type="OrthoDB" id="5871887at2759"/>
<evidence type="ECO:0000256" key="1">
    <source>
        <dbReference type="SAM" id="SignalP"/>
    </source>
</evidence>
<reference evidence="2 3" key="1">
    <citation type="journal article" date="2017" name="Curr. Biol.">
        <title>Genome architecture and evolution of a unichromosomal asexual nematode.</title>
        <authorList>
            <person name="Fradin H."/>
            <person name="Zegar C."/>
            <person name="Gutwein M."/>
            <person name="Lucas J."/>
            <person name="Kovtun M."/>
            <person name="Corcoran D."/>
            <person name="Baugh L.R."/>
            <person name="Kiontke K."/>
            <person name="Gunsalus K."/>
            <person name="Fitch D.H."/>
            <person name="Piano F."/>
        </authorList>
    </citation>
    <scope>NUCLEOTIDE SEQUENCE [LARGE SCALE GENOMIC DNA]</scope>
    <source>
        <strain evidence="2">PF1309</strain>
    </source>
</reference>
<evidence type="ECO:0008006" key="4">
    <source>
        <dbReference type="Google" id="ProtNLM"/>
    </source>
</evidence>
<feature type="chain" id="PRO_5013217369" description="Chondroitin proteoglycan 4 domain-containing protein" evidence="1">
    <location>
        <begin position="33"/>
        <end position="176"/>
    </location>
</feature>
<dbReference type="Proteomes" id="UP000218231">
    <property type="component" value="Unassembled WGS sequence"/>
</dbReference>
<comment type="caution">
    <text evidence="2">The sequence shown here is derived from an EMBL/GenBank/DDBJ whole genome shotgun (WGS) entry which is preliminary data.</text>
</comment>
<proteinExistence type="predicted"/>
<evidence type="ECO:0000313" key="2">
    <source>
        <dbReference type="EMBL" id="PAV91820.1"/>
    </source>
</evidence>
<sequence length="176" mass="20685">MQNSSRSNNFGLPKYTNIFSLGLILLFTLCCSEPLSSRHTNDTFTEDTIYIKIYKECWTKCQETFQIDSNGGEAMKELASGAFNQERHRNYCRHYNTSRECANECVKGQKDHHYYLRPFFRRNYLNEFICFKHYEEFHKSIPCYLAGDVIKSFYNRCGSEFVDDDDAVEASDQTCE</sequence>
<accession>A0A2A2M065</accession>
<dbReference type="AlphaFoldDB" id="A0A2A2M065"/>
<keyword evidence="1" id="KW-0732">Signal</keyword>
<name>A0A2A2M065_9BILA</name>
<gene>
    <name evidence="2" type="ORF">WR25_18980</name>
</gene>
<protein>
    <recommendedName>
        <fullName evidence="4">Chondroitin proteoglycan 4 domain-containing protein</fullName>
    </recommendedName>
</protein>